<dbReference type="EMBL" id="BLXT01006603">
    <property type="protein sequence ID" value="GFO32350.1"/>
    <property type="molecule type" value="Genomic_DNA"/>
</dbReference>
<dbReference type="AlphaFoldDB" id="A0AAV4CHJ2"/>
<evidence type="ECO:0000313" key="1">
    <source>
        <dbReference type="EMBL" id="GFO32350.1"/>
    </source>
</evidence>
<gene>
    <name evidence="1" type="ORF">PoB_005885500</name>
</gene>
<name>A0AAV4CHJ2_9GAST</name>
<comment type="caution">
    <text evidence="1">The sequence shown here is derived from an EMBL/GenBank/DDBJ whole genome shotgun (WGS) entry which is preliminary data.</text>
</comment>
<organism evidence="1 2">
    <name type="scientific">Plakobranchus ocellatus</name>
    <dbReference type="NCBI Taxonomy" id="259542"/>
    <lineage>
        <taxon>Eukaryota</taxon>
        <taxon>Metazoa</taxon>
        <taxon>Spiralia</taxon>
        <taxon>Lophotrochozoa</taxon>
        <taxon>Mollusca</taxon>
        <taxon>Gastropoda</taxon>
        <taxon>Heterobranchia</taxon>
        <taxon>Euthyneura</taxon>
        <taxon>Panpulmonata</taxon>
        <taxon>Sacoglossa</taxon>
        <taxon>Placobranchoidea</taxon>
        <taxon>Plakobranchidae</taxon>
        <taxon>Plakobranchus</taxon>
    </lineage>
</organism>
<reference evidence="1 2" key="1">
    <citation type="journal article" date="2021" name="Elife">
        <title>Chloroplast acquisition without the gene transfer in kleptoplastic sea slugs, Plakobranchus ocellatus.</title>
        <authorList>
            <person name="Maeda T."/>
            <person name="Takahashi S."/>
            <person name="Yoshida T."/>
            <person name="Shimamura S."/>
            <person name="Takaki Y."/>
            <person name="Nagai Y."/>
            <person name="Toyoda A."/>
            <person name="Suzuki Y."/>
            <person name="Arimoto A."/>
            <person name="Ishii H."/>
            <person name="Satoh N."/>
            <person name="Nishiyama T."/>
            <person name="Hasebe M."/>
            <person name="Maruyama T."/>
            <person name="Minagawa J."/>
            <person name="Obokata J."/>
            <person name="Shigenobu S."/>
        </authorList>
    </citation>
    <scope>NUCLEOTIDE SEQUENCE [LARGE SCALE GENOMIC DNA]</scope>
</reference>
<evidence type="ECO:0000313" key="2">
    <source>
        <dbReference type="Proteomes" id="UP000735302"/>
    </source>
</evidence>
<accession>A0AAV4CHJ2</accession>
<protein>
    <submittedName>
        <fullName evidence="1">Uncharacterized protein</fullName>
    </submittedName>
</protein>
<keyword evidence="2" id="KW-1185">Reference proteome</keyword>
<proteinExistence type="predicted"/>
<dbReference type="Proteomes" id="UP000735302">
    <property type="component" value="Unassembled WGS sequence"/>
</dbReference>
<sequence length="86" mass="9217">MVFQRLSLQTYSLTLIVGVDGTVASESALRSAGILLWRVPALPPALRPDGGPQTLRSLCCGLAIYENKLTLISGVIGYIPTDEMKV</sequence>